<protein>
    <submittedName>
        <fullName evidence="2">DUF3224 domain-containing protein</fullName>
    </submittedName>
</protein>
<name>A0ABS0NEV6_9ACTN</name>
<feature type="compositionally biased region" description="Polar residues" evidence="1">
    <location>
        <begin position="11"/>
        <end position="21"/>
    </location>
</feature>
<proteinExistence type="predicted"/>
<dbReference type="Proteomes" id="UP000807371">
    <property type="component" value="Unassembled WGS sequence"/>
</dbReference>
<dbReference type="RefSeq" id="WP_197987507.1">
    <property type="nucleotide sequence ID" value="NZ_JACYXC010000001.1"/>
</dbReference>
<dbReference type="InterPro" id="IPR021607">
    <property type="entry name" value="DUF3224"/>
</dbReference>
<sequence length="135" mass="13954">MTTHTTGTFTYSSWDEATTGESPDGAKLARATVVNTFSGGITAEGTSCVYAITYLTGKTGVCRGYEMVTGALDGRRGGFVLDQHATFGEDGVVHCTFEVVAGSGTGELAGLSGTGAFTAVPGEPTVPYTFDYRLD</sequence>
<evidence type="ECO:0000313" key="2">
    <source>
        <dbReference type="EMBL" id="MBH5333727.1"/>
    </source>
</evidence>
<organism evidence="2 3">
    <name type="scientific">Streptomyces pactum</name>
    <dbReference type="NCBI Taxonomy" id="68249"/>
    <lineage>
        <taxon>Bacteria</taxon>
        <taxon>Bacillati</taxon>
        <taxon>Actinomycetota</taxon>
        <taxon>Actinomycetes</taxon>
        <taxon>Kitasatosporales</taxon>
        <taxon>Streptomycetaceae</taxon>
        <taxon>Streptomyces</taxon>
    </lineage>
</organism>
<comment type="caution">
    <text evidence="2">The sequence shown here is derived from an EMBL/GenBank/DDBJ whole genome shotgun (WGS) entry which is preliminary data.</text>
</comment>
<feature type="compositionally biased region" description="Low complexity" evidence="1">
    <location>
        <begin position="1"/>
        <end position="10"/>
    </location>
</feature>
<dbReference type="InterPro" id="IPR023159">
    <property type="entry name" value="SO1590-like_sf"/>
</dbReference>
<reference evidence="2 3" key="1">
    <citation type="submission" date="2020-09" db="EMBL/GenBank/DDBJ databases">
        <title>Biosynthesis of the nuclear factor of activated T cells inhibitor NFAT-133 and its congeners in Streptomyces pactum.</title>
        <authorList>
            <person name="Zhou W."/>
            <person name="Posri P."/>
            <person name="Abugrain M.E."/>
            <person name="Weisberg A.J."/>
            <person name="Chang J.H."/>
            <person name="Mahmud T."/>
        </authorList>
    </citation>
    <scope>NUCLEOTIDE SEQUENCE [LARGE SCALE GENOMIC DNA]</scope>
    <source>
        <strain evidence="2 3">ATCC 27456</strain>
    </source>
</reference>
<feature type="region of interest" description="Disordered" evidence="1">
    <location>
        <begin position="1"/>
        <end position="24"/>
    </location>
</feature>
<dbReference type="EMBL" id="JACYXC010000001">
    <property type="protein sequence ID" value="MBH5333727.1"/>
    <property type="molecule type" value="Genomic_DNA"/>
</dbReference>
<accession>A0ABS0NEV6</accession>
<dbReference type="Gene3D" id="2.40.350.10">
    <property type="entry name" value="SO1590-like"/>
    <property type="match status" value="1"/>
</dbReference>
<evidence type="ECO:0000256" key="1">
    <source>
        <dbReference type="SAM" id="MobiDB-lite"/>
    </source>
</evidence>
<evidence type="ECO:0000313" key="3">
    <source>
        <dbReference type="Proteomes" id="UP000807371"/>
    </source>
</evidence>
<dbReference type="Pfam" id="PF11528">
    <property type="entry name" value="DUF3224"/>
    <property type="match status" value="1"/>
</dbReference>
<keyword evidence="3" id="KW-1185">Reference proteome</keyword>
<gene>
    <name evidence="2" type="ORF">IHE55_02465</name>
</gene>
<dbReference type="SUPFAM" id="SSF159238">
    <property type="entry name" value="SO1590-like"/>
    <property type="match status" value="1"/>
</dbReference>